<gene>
    <name evidence="1" type="ORF">NITMOv2_1932</name>
</gene>
<accession>A0A0K2GBK6</accession>
<dbReference type="STRING" id="42253.NITMOv2_1932"/>
<dbReference type="Proteomes" id="UP000069205">
    <property type="component" value="Chromosome"/>
</dbReference>
<proteinExistence type="predicted"/>
<name>A0A0K2GBK6_NITMO</name>
<dbReference type="EMBL" id="CP011801">
    <property type="protein sequence ID" value="ALA58351.1"/>
    <property type="molecule type" value="Genomic_DNA"/>
</dbReference>
<evidence type="ECO:0000313" key="1">
    <source>
        <dbReference type="EMBL" id="ALA58351.1"/>
    </source>
</evidence>
<dbReference type="AlphaFoldDB" id="A0A0K2GBK6"/>
<dbReference type="PATRIC" id="fig|42253.5.peg.1902"/>
<keyword evidence="2" id="KW-1185">Reference proteome</keyword>
<dbReference type="RefSeq" id="WP_053379531.1">
    <property type="nucleotide sequence ID" value="NZ_CP011801.1"/>
</dbReference>
<organism evidence="1 2">
    <name type="scientific">Nitrospira moscoviensis</name>
    <dbReference type="NCBI Taxonomy" id="42253"/>
    <lineage>
        <taxon>Bacteria</taxon>
        <taxon>Pseudomonadati</taxon>
        <taxon>Nitrospirota</taxon>
        <taxon>Nitrospiria</taxon>
        <taxon>Nitrospirales</taxon>
        <taxon>Nitrospiraceae</taxon>
        <taxon>Nitrospira</taxon>
    </lineage>
</organism>
<protein>
    <submittedName>
        <fullName evidence="1">Uncharacterized protein</fullName>
    </submittedName>
</protein>
<reference evidence="1 2" key="1">
    <citation type="journal article" date="2015" name="Proc. Natl. Acad. Sci. U.S.A.">
        <title>Expanded metabolic versatility of ubiquitous nitrite-oxidizing bacteria from the genus Nitrospira.</title>
        <authorList>
            <person name="Koch H."/>
            <person name="Lucker S."/>
            <person name="Albertsen M."/>
            <person name="Kitzinger K."/>
            <person name="Herbold C."/>
            <person name="Spieck E."/>
            <person name="Nielsen P.H."/>
            <person name="Wagner M."/>
            <person name="Daims H."/>
        </authorList>
    </citation>
    <scope>NUCLEOTIDE SEQUENCE [LARGE SCALE GENOMIC DNA]</scope>
    <source>
        <strain evidence="1 2">NSP M-1</strain>
    </source>
</reference>
<dbReference type="OrthoDB" id="7574913at2"/>
<dbReference type="KEGG" id="nmv:NITMOv2_1932"/>
<evidence type="ECO:0000313" key="2">
    <source>
        <dbReference type="Proteomes" id="UP000069205"/>
    </source>
</evidence>
<sequence>MSWAGDALAALRKIITLEERVTTLSDDIHELTRMLRDLDHRLVKMETKFEVYERLSDKPRSRRLPPQN</sequence>